<accession>A0A1M7BK77</accession>
<sequence>MNRLRLLLGLGAFGVVGGGLSIWYGFRNEMCTVGTGVQSQCGPNIIFLIPGILLTLVGIGLLLMAYQRGSSSRSPPLGG</sequence>
<feature type="transmembrane region" description="Helical" evidence="1">
    <location>
        <begin position="45"/>
        <end position="66"/>
    </location>
</feature>
<gene>
    <name evidence="2" type="ORF">SAMN05444342_4080</name>
</gene>
<organism evidence="2 3">
    <name type="scientific">Haladaptatus paucihalophilus DX253</name>
    <dbReference type="NCBI Taxonomy" id="797209"/>
    <lineage>
        <taxon>Archaea</taxon>
        <taxon>Methanobacteriati</taxon>
        <taxon>Methanobacteriota</taxon>
        <taxon>Stenosarchaea group</taxon>
        <taxon>Halobacteria</taxon>
        <taxon>Halobacteriales</taxon>
        <taxon>Haladaptataceae</taxon>
        <taxon>Haladaptatus</taxon>
    </lineage>
</organism>
<reference evidence="3" key="1">
    <citation type="submission" date="2016-11" db="EMBL/GenBank/DDBJ databases">
        <authorList>
            <person name="Varghese N."/>
            <person name="Submissions S."/>
        </authorList>
    </citation>
    <scope>NUCLEOTIDE SEQUENCE [LARGE SCALE GENOMIC DNA]</scope>
    <source>
        <strain evidence="3">DX253</strain>
    </source>
</reference>
<evidence type="ECO:0000256" key="1">
    <source>
        <dbReference type="SAM" id="Phobius"/>
    </source>
</evidence>
<keyword evidence="1" id="KW-0812">Transmembrane</keyword>
<name>A0A1M7BK77_HALPU</name>
<dbReference type="RefSeq" id="WP_018128890.1">
    <property type="nucleotide sequence ID" value="NZ_AEMG01000022.1"/>
</dbReference>
<dbReference type="AlphaFoldDB" id="A0A1M7BK77"/>
<evidence type="ECO:0000313" key="3">
    <source>
        <dbReference type="Proteomes" id="UP000184203"/>
    </source>
</evidence>
<proteinExistence type="predicted"/>
<dbReference type="Proteomes" id="UP000184203">
    <property type="component" value="Unassembled WGS sequence"/>
</dbReference>
<keyword evidence="1" id="KW-0472">Membrane</keyword>
<dbReference type="EMBL" id="FRAN01000008">
    <property type="protein sequence ID" value="SHL55323.1"/>
    <property type="molecule type" value="Genomic_DNA"/>
</dbReference>
<keyword evidence="3" id="KW-1185">Reference proteome</keyword>
<keyword evidence="1" id="KW-1133">Transmembrane helix</keyword>
<evidence type="ECO:0000313" key="2">
    <source>
        <dbReference type="EMBL" id="SHL55323.1"/>
    </source>
</evidence>
<protein>
    <submittedName>
        <fullName evidence="2">Uncharacterized protein</fullName>
    </submittedName>
</protein>